<evidence type="ECO:0000313" key="7">
    <source>
        <dbReference type="EMBL" id="KAF2673145.1"/>
    </source>
</evidence>
<sequence>MASMTAPPKTVTIIGAGLGGLTLGLALNQRGIKPKFYELRPPTYDFGGAIMLSPNALRVLDGIGAYQRIVKEGFNFSTLTFINDDDHSEKLGTYYFGHEQKYGYNALRIYRKTLLRILREMTEEQGITIEYGKKFDKVISEDETGVKFAFVDAVEDTAEVLIGADGIHSKVRQYIHPGIVAKYSGFIGVTFAVPKSKFNFPEGFPLPVSLQGKAGSFVYAPQNADGNEIFVGRQFKYPLQDRSGWDMLLKEKTELIQLHQADMNDWSELVQQGQRQASEPETHSMSIWPFHTVPKMEEWSSNTGRVIMTGDAAHAIPPTAGQGANQAFEDALCLAVVLSSLSPGLDLCSAVKIWQSYRQGRVDKVLELTNKMNSMRLSEAERKLLPPEQIWHEDDGSSPEGQLGWLYLNNVEEDLRNEFAKV</sequence>
<dbReference type="PRINTS" id="PR00420">
    <property type="entry name" value="RNGMNOXGNASE"/>
</dbReference>
<dbReference type="InterPro" id="IPR036188">
    <property type="entry name" value="FAD/NAD-bd_sf"/>
</dbReference>
<keyword evidence="2" id="KW-0285">Flavoprotein</keyword>
<dbReference type="SUPFAM" id="SSF51905">
    <property type="entry name" value="FAD/NAD(P)-binding domain"/>
    <property type="match status" value="1"/>
</dbReference>
<comment type="similarity">
    <text evidence="1">Belongs to the paxM FAD-dependent monooxygenase family.</text>
</comment>
<dbReference type="Pfam" id="PF01494">
    <property type="entry name" value="FAD_binding_3"/>
    <property type="match status" value="1"/>
</dbReference>
<keyword evidence="3" id="KW-0274">FAD</keyword>
<proteinExistence type="inferred from homology"/>
<evidence type="ECO:0000256" key="1">
    <source>
        <dbReference type="ARBA" id="ARBA00007992"/>
    </source>
</evidence>
<keyword evidence="4" id="KW-0560">Oxidoreductase</keyword>
<evidence type="ECO:0000313" key="8">
    <source>
        <dbReference type="Proteomes" id="UP000799302"/>
    </source>
</evidence>
<dbReference type="Gene3D" id="3.50.50.60">
    <property type="entry name" value="FAD/NAD(P)-binding domain"/>
    <property type="match status" value="1"/>
</dbReference>
<keyword evidence="8" id="KW-1185">Reference proteome</keyword>
<protein>
    <submittedName>
        <fullName evidence="7">Kynurenine 3-monooxygenase</fullName>
    </submittedName>
</protein>
<dbReference type="InterPro" id="IPR050493">
    <property type="entry name" value="FAD-dep_Monooxygenase_BioMet"/>
</dbReference>
<dbReference type="AlphaFoldDB" id="A0A6A6ULI0"/>
<dbReference type="OrthoDB" id="16820at2759"/>
<evidence type="ECO:0000259" key="6">
    <source>
        <dbReference type="Pfam" id="PF01494"/>
    </source>
</evidence>
<organism evidence="7 8">
    <name type="scientific">Microthyrium microscopicum</name>
    <dbReference type="NCBI Taxonomy" id="703497"/>
    <lineage>
        <taxon>Eukaryota</taxon>
        <taxon>Fungi</taxon>
        <taxon>Dikarya</taxon>
        <taxon>Ascomycota</taxon>
        <taxon>Pezizomycotina</taxon>
        <taxon>Dothideomycetes</taxon>
        <taxon>Dothideomycetes incertae sedis</taxon>
        <taxon>Microthyriales</taxon>
        <taxon>Microthyriaceae</taxon>
        <taxon>Microthyrium</taxon>
    </lineage>
</organism>
<dbReference type="InterPro" id="IPR002938">
    <property type="entry name" value="FAD-bd"/>
</dbReference>
<accession>A0A6A6ULI0</accession>
<evidence type="ECO:0000256" key="5">
    <source>
        <dbReference type="ARBA" id="ARBA00023033"/>
    </source>
</evidence>
<dbReference type="PANTHER" id="PTHR13789">
    <property type="entry name" value="MONOOXYGENASE"/>
    <property type="match status" value="1"/>
</dbReference>
<dbReference type="GO" id="GO:0071949">
    <property type="term" value="F:FAD binding"/>
    <property type="evidence" value="ECO:0007669"/>
    <property type="project" value="InterPro"/>
</dbReference>
<evidence type="ECO:0000256" key="2">
    <source>
        <dbReference type="ARBA" id="ARBA00022630"/>
    </source>
</evidence>
<name>A0A6A6ULI0_9PEZI</name>
<dbReference type="Proteomes" id="UP000799302">
    <property type="component" value="Unassembled WGS sequence"/>
</dbReference>
<evidence type="ECO:0000256" key="4">
    <source>
        <dbReference type="ARBA" id="ARBA00023002"/>
    </source>
</evidence>
<gene>
    <name evidence="7" type="ORF">BT63DRAFT_147606</name>
</gene>
<dbReference type="GO" id="GO:0004497">
    <property type="term" value="F:monooxygenase activity"/>
    <property type="evidence" value="ECO:0007669"/>
    <property type="project" value="UniProtKB-KW"/>
</dbReference>
<dbReference type="PANTHER" id="PTHR13789:SF316">
    <property type="entry name" value="FAD-BINDING DOMAIN-CONTAINING PROTEIN"/>
    <property type="match status" value="1"/>
</dbReference>
<reference evidence="7" key="1">
    <citation type="journal article" date="2020" name="Stud. Mycol.">
        <title>101 Dothideomycetes genomes: a test case for predicting lifestyles and emergence of pathogens.</title>
        <authorList>
            <person name="Haridas S."/>
            <person name="Albert R."/>
            <person name="Binder M."/>
            <person name="Bloem J."/>
            <person name="Labutti K."/>
            <person name="Salamov A."/>
            <person name="Andreopoulos B."/>
            <person name="Baker S."/>
            <person name="Barry K."/>
            <person name="Bills G."/>
            <person name="Bluhm B."/>
            <person name="Cannon C."/>
            <person name="Castanera R."/>
            <person name="Culley D."/>
            <person name="Daum C."/>
            <person name="Ezra D."/>
            <person name="Gonzalez J."/>
            <person name="Henrissat B."/>
            <person name="Kuo A."/>
            <person name="Liang C."/>
            <person name="Lipzen A."/>
            <person name="Lutzoni F."/>
            <person name="Magnuson J."/>
            <person name="Mondo S."/>
            <person name="Nolan M."/>
            <person name="Ohm R."/>
            <person name="Pangilinan J."/>
            <person name="Park H.-J."/>
            <person name="Ramirez L."/>
            <person name="Alfaro M."/>
            <person name="Sun H."/>
            <person name="Tritt A."/>
            <person name="Yoshinaga Y."/>
            <person name="Zwiers L.-H."/>
            <person name="Turgeon B."/>
            <person name="Goodwin S."/>
            <person name="Spatafora J."/>
            <person name="Crous P."/>
            <person name="Grigoriev I."/>
        </authorList>
    </citation>
    <scope>NUCLEOTIDE SEQUENCE</scope>
    <source>
        <strain evidence="7">CBS 115976</strain>
    </source>
</reference>
<dbReference type="EMBL" id="MU004231">
    <property type="protein sequence ID" value="KAF2673145.1"/>
    <property type="molecule type" value="Genomic_DNA"/>
</dbReference>
<evidence type="ECO:0000256" key="3">
    <source>
        <dbReference type="ARBA" id="ARBA00022827"/>
    </source>
</evidence>
<keyword evidence="5 7" id="KW-0503">Monooxygenase</keyword>
<feature type="domain" description="FAD-binding" evidence="6">
    <location>
        <begin position="10"/>
        <end position="341"/>
    </location>
</feature>